<feature type="region of interest" description="Disordered" evidence="7">
    <location>
        <begin position="1718"/>
        <end position="1907"/>
    </location>
</feature>
<comment type="caution">
    <text evidence="9">The sequence shown here is derived from an EMBL/GenBank/DDBJ whole genome shotgun (WGS) entry which is preliminary data.</text>
</comment>
<evidence type="ECO:0000256" key="2">
    <source>
        <dbReference type="ARBA" id="ARBA00004574"/>
    </source>
</evidence>
<evidence type="ECO:0000256" key="5">
    <source>
        <dbReference type="ARBA" id="ARBA00023242"/>
    </source>
</evidence>
<proteinExistence type="predicted"/>
<dbReference type="PANTHER" id="PTHR22928:SF3">
    <property type="entry name" value="TELOMERE-ASSOCIATED PROTEIN RIF1"/>
    <property type="match status" value="1"/>
</dbReference>
<feature type="compositionally biased region" description="Polar residues" evidence="7">
    <location>
        <begin position="1519"/>
        <end position="1528"/>
    </location>
</feature>
<feature type="domain" description="Telomere-associated protein Rif1 N-terminal" evidence="8">
    <location>
        <begin position="150"/>
        <end position="524"/>
    </location>
</feature>
<dbReference type="EMBL" id="NCSJ02000263">
    <property type="protein sequence ID" value="RFU26407.1"/>
    <property type="molecule type" value="Genomic_DNA"/>
</dbReference>
<evidence type="ECO:0000256" key="3">
    <source>
        <dbReference type="ARBA" id="ARBA00022454"/>
    </source>
</evidence>
<feature type="compositionally biased region" description="Basic and acidic residues" evidence="7">
    <location>
        <begin position="1180"/>
        <end position="1189"/>
    </location>
</feature>
<feature type="compositionally biased region" description="Polar residues" evidence="7">
    <location>
        <begin position="43"/>
        <end position="53"/>
    </location>
</feature>
<evidence type="ECO:0000256" key="7">
    <source>
        <dbReference type="SAM" id="MobiDB-lite"/>
    </source>
</evidence>
<feature type="region of interest" description="Disordered" evidence="7">
    <location>
        <begin position="79"/>
        <end position="100"/>
    </location>
</feature>
<keyword evidence="4" id="KW-0779">Telomere</keyword>
<feature type="compositionally biased region" description="Polar residues" evidence="7">
    <location>
        <begin position="1494"/>
        <end position="1505"/>
    </location>
</feature>
<reference evidence="9 10" key="1">
    <citation type="submission" date="2018-05" db="EMBL/GenBank/DDBJ databases">
        <title>Draft genome sequence of Scytalidium lignicola DSM 105466, a ubiquitous saprotrophic fungus.</title>
        <authorList>
            <person name="Buettner E."/>
            <person name="Gebauer A.M."/>
            <person name="Hofrichter M."/>
            <person name="Liers C."/>
            <person name="Kellner H."/>
        </authorList>
    </citation>
    <scope>NUCLEOTIDE SEQUENCE [LARGE SCALE GENOMIC DNA]</scope>
    <source>
        <strain evidence="9 10">DSM 105466</strain>
    </source>
</reference>
<evidence type="ECO:0000313" key="10">
    <source>
        <dbReference type="Proteomes" id="UP000258309"/>
    </source>
</evidence>
<keyword evidence="10" id="KW-1185">Reference proteome</keyword>
<dbReference type="GO" id="GO:0140445">
    <property type="term" value="C:chromosome, telomeric repeat region"/>
    <property type="evidence" value="ECO:0007669"/>
    <property type="project" value="TreeGrafter"/>
</dbReference>
<feature type="compositionally biased region" description="Basic and acidic residues" evidence="7">
    <location>
        <begin position="1281"/>
        <end position="1290"/>
    </location>
</feature>
<dbReference type="OMA" id="FTIGHEV"/>
<feature type="compositionally biased region" description="Pro residues" evidence="7">
    <location>
        <begin position="1896"/>
        <end position="1907"/>
    </location>
</feature>
<feature type="compositionally biased region" description="Polar residues" evidence="7">
    <location>
        <begin position="1653"/>
        <end position="1662"/>
    </location>
</feature>
<feature type="region of interest" description="Disordered" evidence="7">
    <location>
        <begin position="1232"/>
        <end position="1346"/>
    </location>
</feature>
<feature type="region of interest" description="Disordered" evidence="7">
    <location>
        <begin position="1600"/>
        <end position="1680"/>
    </location>
</feature>
<name>A0A3E2GZF4_SCYLI</name>
<sequence>MVQPAPDVEILPNIPRPPTPPRGSERSAAKQLVGRILSDDSKSTASLHTSRSSGIEPLIGTPTSSRKKVGWSEWTEYKDPPVDSSPNTAGLTIKPNPLPSSVEKKPIKSILKPYNGSIPHDLSLGINPKFSPPYTFPNLATMLESTVQQLAGRDRSSRMDAYTTLSGALKASDNVPDIRALKDKMGLLTQFIQRDLSAKTPTGTPDTGLIVNALVLLSSFLQKSTITELLNTEFSVAIVEHCTKTLEDPEPSKDIVKHLMFIIAQQNFSAKIMNSDRVGRLIKAVHGIESHVKGKSIAMGRIDIYRNLLRQSRTHMLANTEWVRDLFTDMLSTIPQIRSAAITFGLEASLLLGTEVQASRAVMDLCLWEGDDSSIKYAEFYAGRLKQMVRKKQDGSSVPHIWSVVVLFLRCRPHQLEKWVFMKLWLEIIQECFNSSDLATKLEANYAWNCLVFAVRPDERTATNLVKTLAQPLSSQLKRKDIRKVGGNNKSRRTTIGSVCNLLYYCFKPSSTTTQLNQYWDAYVVPLVNGTLTPQNSENNPEIVAQDMADACHILKGLFDSTTPRIWKETRAAEPRTMDSTELPALDSKWLRSNTTRVFDILTPLIERLFWTFASPSSDISRLWRSYINSVASAGIKEVKVSIDTMSVVASIFNILHKIWHAGPGNPLLGKTPEGRPSHNFLSSFSGLILPVIEGLGLLPFTERLLSMGQQDMFVVIATPSQRPPQSRGEMRSPFHHLFILLSDPSAGLEYDSKYLQIARSLLSPFFDARKSNKSRIDLVQDLLQLLPAQTSEACTHIWLVLAEISRSATEKADEHSTGGSSSNDEPLGIQYRNLVKVLDIGIEVSGDEPPLAWHALFETVMNSALIDAGDGGKAIGVIEPLARVLLARISSNDDPARISGLEYCQILCNAVTYPKNRQALDGARRRLWGVSNPGQKDSSLDPYNYLYQYICVTLETAYMSFDTLKVSQYVALLTTINKLLDRCPRGNVLNLLAKLQKGVACWIRDEHARISYSIGINLSNSVTSLWKNLSNLIQSLSFGTENPLILQTFETLLLGGMDSKHRSIVNVTIEMWNSTFGTSQNKLQYPRGLVDSIHRLLPIAELLLPPDFPQLRQGGGLSESSHFLETQDASSSFGTNIDSVLRKQQTPYLGVSPLPPFRAASPMDISSILSPAPIRLSRSRQETPEPAKRKTARQNTPTLRHNDSQIHFEAIESSPLVDQLLDSQLLTERQKEVRERQQAEAAMFPDIRSSPSSRLKPAQRKQISSDELQLLRSSASATHESPRDREREATPILTAADGDDFIASSPTPTRTPARPDGRDLSAPPSSPPEIMITDPISESSKTRSSYHDVDIYEIPSSPPEQIIESRNNSSSSLAPSAQVDPYATINSFKLSTIETSCREANLFPSPTVPFSAYDITIDKVSNPSEDGDESLPADLRAEVPGRNLIDDDQDEEGDTKVLKQYAVVETSVSFERSANLDETSIVYETTVMDTPEKTTQSYDTTKSPAESRPRTPPRKSAEISTMDQTPNPHLEVFVDALSSPAYSDKQVGGEEVFVDAVSSPIERREVASSSRQTSSAASDFDESSLHRLMDQYDKKFTQPVRRTSRRVSQKLASFADRASTPSKPPVVPGSNIPAAPLARSEKSTPTKHRAFTSRNSINSSKAPPVPETPQQLPLKPIMDEDGKVIDYNETIIVDVEGSKYKRATPRKKFLARLRAAEETKKRKRELPEEHSEVSESQETSTNDPDDTEPQHKRRGKRRSQRLGRPFHAGSSETPEASQPSPTSASTTSPKFRVVINTPREVKPQPQILQEPRAALVNNRRKVNIKKESDDLQESSTSEAQVNSSDGDIVMETTQEESSQPQPSQEPPVRHKQPAREAITRSRSASQKFAELTSNVPPPTISSPPPLRATTAQIVADKLQNIITDLSSGVLSRDEVHRLEDLFMDAKEALYKAGKRRRVG</sequence>
<evidence type="ECO:0000256" key="6">
    <source>
        <dbReference type="ARBA" id="ARBA00023306"/>
    </source>
</evidence>
<feature type="compositionally biased region" description="Polar residues" evidence="7">
    <location>
        <begin position="1881"/>
        <end position="1895"/>
    </location>
</feature>
<keyword evidence="3" id="KW-0158">Chromosome</keyword>
<feature type="compositionally biased region" description="Polar residues" evidence="7">
    <location>
        <begin position="1834"/>
        <end position="1846"/>
    </location>
</feature>
<feature type="compositionally biased region" description="Low complexity" evidence="7">
    <location>
        <begin position="1304"/>
        <end position="1313"/>
    </location>
</feature>
<accession>A0A3E2GZF4</accession>
<evidence type="ECO:0000256" key="4">
    <source>
        <dbReference type="ARBA" id="ARBA00022895"/>
    </source>
</evidence>
<dbReference type="GO" id="GO:0005634">
    <property type="term" value="C:nucleus"/>
    <property type="evidence" value="ECO:0007669"/>
    <property type="project" value="UniProtKB-SubCell"/>
</dbReference>
<feature type="region of interest" description="Disordered" evidence="7">
    <location>
        <begin position="1358"/>
        <end position="1377"/>
    </location>
</feature>
<dbReference type="SUPFAM" id="SSF48371">
    <property type="entry name" value="ARM repeat"/>
    <property type="match status" value="1"/>
</dbReference>
<keyword evidence="5" id="KW-0539">Nucleus</keyword>
<feature type="region of interest" description="Disordered" evidence="7">
    <location>
        <begin position="1"/>
        <end position="62"/>
    </location>
</feature>
<feature type="compositionally biased region" description="Polar residues" evidence="7">
    <location>
        <begin position="1262"/>
        <end position="1280"/>
    </location>
</feature>
<protein>
    <recommendedName>
        <fullName evidence="8">Telomere-associated protein Rif1 N-terminal domain-containing protein</fullName>
    </recommendedName>
</protein>
<dbReference type="Proteomes" id="UP000258309">
    <property type="component" value="Unassembled WGS sequence"/>
</dbReference>
<feature type="region of interest" description="Disordered" evidence="7">
    <location>
        <begin position="1560"/>
        <end position="1583"/>
    </location>
</feature>
<feature type="compositionally biased region" description="Basic residues" evidence="7">
    <location>
        <begin position="1752"/>
        <end position="1762"/>
    </location>
</feature>
<feature type="compositionally biased region" description="Low complexity" evidence="7">
    <location>
        <begin position="1852"/>
        <end position="1863"/>
    </location>
</feature>
<feature type="compositionally biased region" description="Low complexity" evidence="7">
    <location>
        <begin position="1771"/>
        <end position="1790"/>
    </location>
</feature>
<dbReference type="OrthoDB" id="5399929at2759"/>
<feature type="compositionally biased region" description="Basic and acidic residues" evidence="7">
    <location>
        <begin position="1718"/>
        <end position="1734"/>
    </location>
</feature>
<evidence type="ECO:0000256" key="1">
    <source>
        <dbReference type="ARBA" id="ARBA00004123"/>
    </source>
</evidence>
<dbReference type="GO" id="GO:0000723">
    <property type="term" value="P:telomere maintenance"/>
    <property type="evidence" value="ECO:0007669"/>
    <property type="project" value="TreeGrafter"/>
</dbReference>
<dbReference type="InterPro" id="IPR022031">
    <property type="entry name" value="Rif1_N"/>
</dbReference>
<keyword evidence="6" id="KW-0131">Cell cycle</keyword>
<gene>
    <name evidence="9" type="ORF">B7463_g9933</name>
</gene>
<feature type="compositionally biased region" description="Low complexity" evidence="7">
    <location>
        <begin position="1568"/>
        <end position="1579"/>
    </location>
</feature>
<feature type="non-terminal residue" evidence="9">
    <location>
        <position position="1"/>
    </location>
</feature>
<feature type="non-terminal residue" evidence="9">
    <location>
        <position position="1960"/>
    </location>
</feature>
<feature type="region of interest" description="Disordered" evidence="7">
    <location>
        <begin position="1171"/>
        <end position="1203"/>
    </location>
</feature>
<dbReference type="InterPro" id="IPR016024">
    <property type="entry name" value="ARM-type_fold"/>
</dbReference>
<feature type="region of interest" description="Disordered" evidence="7">
    <location>
        <begin position="1488"/>
        <end position="1528"/>
    </location>
</feature>
<evidence type="ECO:0000259" key="8">
    <source>
        <dbReference type="Pfam" id="PF12231"/>
    </source>
</evidence>
<dbReference type="PANTHER" id="PTHR22928">
    <property type="entry name" value="TELOMERE-ASSOCIATED PROTEIN RIF1"/>
    <property type="match status" value="1"/>
</dbReference>
<comment type="subcellular location">
    <subcellularLocation>
        <location evidence="2">Chromosome</location>
        <location evidence="2">Telomere</location>
    </subcellularLocation>
    <subcellularLocation>
        <location evidence="1">Nucleus</location>
    </subcellularLocation>
</comment>
<dbReference type="Pfam" id="PF12231">
    <property type="entry name" value="Rif1_N"/>
    <property type="match status" value="1"/>
</dbReference>
<organism evidence="9 10">
    <name type="scientific">Scytalidium lignicola</name>
    <name type="common">Hyphomycete</name>
    <dbReference type="NCBI Taxonomy" id="5539"/>
    <lineage>
        <taxon>Eukaryota</taxon>
        <taxon>Fungi</taxon>
        <taxon>Dikarya</taxon>
        <taxon>Ascomycota</taxon>
        <taxon>Pezizomycotina</taxon>
        <taxon>Leotiomycetes</taxon>
        <taxon>Leotiomycetes incertae sedis</taxon>
        <taxon>Scytalidium</taxon>
    </lineage>
</organism>
<evidence type="ECO:0000313" key="9">
    <source>
        <dbReference type="EMBL" id="RFU26407.1"/>
    </source>
</evidence>
<dbReference type="STRING" id="5539.A0A3E2GZF4"/>